<dbReference type="InterPro" id="IPR025944">
    <property type="entry name" value="Sigma_54_int_dom_CS"/>
</dbReference>
<keyword evidence="3" id="KW-0805">Transcription regulation</keyword>
<evidence type="ECO:0000313" key="8">
    <source>
        <dbReference type="Proteomes" id="UP001198701"/>
    </source>
</evidence>
<dbReference type="Gene3D" id="1.10.8.60">
    <property type="match status" value="1"/>
</dbReference>
<keyword evidence="8" id="KW-1185">Reference proteome</keyword>
<dbReference type="PROSITE" id="PS00688">
    <property type="entry name" value="SIGMA54_INTERACT_3"/>
    <property type="match status" value="1"/>
</dbReference>
<proteinExistence type="predicted"/>
<dbReference type="SMART" id="SM00382">
    <property type="entry name" value="AAA"/>
    <property type="match status" value="1"/>
</dbReference>
<dbReference type="Proteomes" id="UP001198701">
    <property type="component" value="Unassembled WGS sequence"/>
</dbReference>
<dbReference type="SUPFAM" id="SSF46689">
    <property type="entry name" value="Homeodomain-like"/>
    <property type="match status" value="1"/>
</dbReference>
<feature type="domain" description="Sigma-54 factor interaction" evidence="6">
    <location>
        <begin position="139"/>
        <end position="368"/>
    </location>
</feature>
<keyword evidence="4" id="KW-0238">DNA-binding</keyword>
<dbReference type="InterPro" id="IPR045343">
    <property type="entry name" value="VpsR"/>
</dbReference>
<dbReference type="Pfam" id="PF25601">
    <property type="entry name" value="AAA_lid_14"/>
    <property type="match status" value="1"/>
</dbReference>
<dbReference type="RefSeq" id="WP_229430939.1">
    <property type="nucleotide sequence ID" value="NZ_JAJHPV010000004.1"/>
</dbReference>
<dbReference type="InterPro" id="IPR027417">
    <property type="entry name" value="P-loop_NTPase"/>
</dbReference>
<dbReference type="Gene3D" id="1.10.10.60">
    <property type="entry name" value="Homeodomain-like"/>
    <property type="match status" value="1"/>
</dbReference>
<dbReference type="Pfam" id="PF20161">
    <property type="entry name" value="VpsR"/>
    <property type="match status" value="1"/>
</dbReference>
<evidence type="ECO:0000256" key="2">
    <source>
        <dbReference type="ARBA" id="ARBA00022840"/>
    </source>
</evidence>
<comment type="caution">
    <text evidence="7">The sequence shown here is derived from an EMBL/GenBank/DDBJ whole genome shotgun (WGS) entry which is preliminary data.</text>
</comment>
<dbReference type="Pfam" id="PF02954">
    <property type="entry name" value="HTH_8"/>
    <property type="match status" value="1"/>
</dbReference>
<dbReference type="PROSITE" id="PS00676">
    <property type="entry name" value="SIGMA54_INTERACT_2"/>
    <property type="match status" value="1"/>
</dbReference>
<evidence type="ECO:0000256" key="3">
    <source>
        <dbReference type="ARBA" id="ARBA00023015"/>
    </source>
</evidence>
<dbReference type="InterPro" id="IPR025943">
    <property type="entry name" value="Sigma_54_int_dom_ATP-bd_2"/>
</dbReference>
<dbReference type="InterPro" id="IPR003593">
    <property type="entry name" value="AAA+_ATPase"/>
</dbReference>
<dbReference type="PRINTS" id="PR01590">
    <property type="entry name" value="HTHFIS"/>
</dbReference>
<evidence type="ECO:0000256" key="4">
    <source>
        <dbReference type="ARBA" id="ARBA00023125"/>
    </source>
</evidence>
<keyword evidence="5" id="KW-0804">Transcription</keyword>
<keyword evidence="1" id="KW-0547">Nucleotide-binding</keyword>
<dbReference type="SUPFAM" id="SSF52540">
    <property type="entry name" value="P-loop containing nucleoside triphosphate hydrolases"/>
    <property type="match status" value="1"/>
</dbReference>
<dbReference type="InterPro" id="IPR009057">
    <property type="entry name" value="Homeodomain-like_sf"/>
</dbReference>
<dbReference type="Gene3D" id="3.40.50.300">
    <property type="entry name" value="P-loop containing nucleotide triphosphate hydrolases"/>
    <property type="match status" value="1"/>
</dbReference>
<dbReference type="Pfam" id="PF00158">
    <property type="entry name" value="Sigma54_activat"/>
    <property type="match status" value="1"/>
</dbReference>
<protein>
    <submittedName>
        <fullName evidence="7">Sigma-54 dependent transcriptional regulator</fullName>
    </submittedName>
</protein>
<dbReference type="CDD" id="cd00009">
    <property type="entry name" value="AAA"/>
    <property type="match status" value="1"/>
</dbReference>
<organism evidence="7 8">
    <name type="scientific">Massilia agrisoli</name>
    <dbReference type="NCBI Taxonomy" id="2892444"/>
    <lineage>
        <taxon>Bacteria</taxon>
        <taxon>Pseudomonadati</taxon>
        <taxon>Pseudomonadota</taxon>
        <taxon>Betaproteobacteria</taxon>
        <taxon>Burkholderiales</taxon>
        <taxon>Oxalobacteraceae</taxon>
        <taxon>Telluria group</taxon>
        <taxon>Massilia</taxon>
    </lineage>
</organism>
<dbReference type="PROSITE" id="PS50045">
    <property type="entry name" value="SIGMA54_INTERACT_4"/>
    <property type="match status" value="1"/>
</dbReference>
<name>A0ABS8IRV4_9BURK</name>
<sequence length="444" mass="47742">MTLPDKKLLWLALDRRPPGAAGALDGWTLCMARTLNEAERAVRTHACQVGLLSGLGPAADPAALDRFLGAHGGLVWLVLAAPGVLDRPEWRELVRTHAHDFHTEPADPRRLAYALGHAHGLALLHGHRAPASVAAHTELTGNSAAIARLRAQVARLGKSDAPVLIWGESGSGKDVTAQAIHAHSRRAGGPFVPVNCGAMAPQLIQAELFGHLRGAFTGAERDKAGLIESAAGGTIFLDEIADLPRELQSNLLRFLQEKTIYRIGSTRSISVDTRVIAASNVNLKQAVAQGKFREDLYYRLNVLPVTVPPLRERRDDLPELTDHFFRLYAADKPRHLKGFSGAALRAIASHDWPGNVRELINRIRRAMVLAEGRQITPDDLELAGADPAGAGDGLGRLRTAAERAAIGASLQRAGSNITLAARDLGVSRMTLYRLMSKHGIAAPK</sequence>
<keyword evidence="2" id="KW-0067">ATP-binding</keyword>
<dbReference type="InterPro" id="IPR002078">
    <property type="entry name" value="Sigma_54_int"/>
</dbReference>
<dbReference type="PANTHER" id="PTHR32071">
    <property type="entry name" value="TRANSCRIPTIONAL REGULATORY PROTEIN"/>
    <property type="match status" value="1"/>
</dbReference>
<evidence type="ECO:0000256" key="5">
    <source>
        <dbReference type="ARBA" id="ARBA00023163"/>
    </source>
</evidence>
<reference evidence="7 8" key="1">
    <citation type="submission" date="2021-11" db="EMBL/GenBank/DDBJ databases">
        <authorList>
            <person name="Huq M.A."/>
        </authorList>
    </citation>
    <scope>NUCLEOTIDE SEQUENCE [LARGE SCALE GENOMIC DNA]</scope>
    <source>
        <strain evidence="7 8">MAHUQ-52</strain>
    </source>
</reference>
<dbReference type="InterPro" id="IPR002197">
    <property type="entry name" value="HTH_Fis"/>
</dbReference>
<gene>
    <name evidence="7" type="ORF">LMJ30_03445</name>
</gene>
<accession>A0ABS8IRV4</accession>
<dbReference type="EMBL" id="JAJHPV010000004">
    <property type="protein sequence ID" value="MCC6070015.1"/>
    <property type="molecule type" value="Genomic_DNA"/>
</dbReference>
<evidence type="ECO:0000256" key="1">
    <source>
        <dbReference type="ARBA" id="ARBA00022741"/>
    </source>
</evidence>
<evidence type="ECO:0000313" key="7">
    <source>
        <dbReference type="EMBL" id="MCC6070015.1"/>
    </source>
</evidence>
<evidence type="ECO:0000259" key="6">
    <source>
        <dbReference type="PROSITE" id="PS50045"/>
    </source>
</evidence>
<dbReference type="InterPro" id="IPR058031">
    <property type="entry name" value="AAA_lid_NorR"/>
</dbReference>
<dbReference type="PANTHER" id="PTHR32071:SF120">
    <property type="entry name" value="TRANSCRIPTIONAL REGULATOR-RELATED"/>
    <property type="match status" value="1"/>
</dbReference>